<dbReference type="EMBL" id="JACHXU010000010">
    <property type="protein sequence ID" value="MBB3207423.1"/>
    <property type="molecule type" value="Genomic_DNA"/>
</dbReference>
<dbReference type="PANTHER" id="PTHR48081">
    <property type="entry name" value="AB HYDROLASE SUPERFAMILY PROTEIN C4A8.06C"/>
    <property type="match status" value="1"/>
</dbReference>
<dbReference type="Gene3D" id="3.40.50.1820">
    <property type="entry name" value="alpha/beta hydrolase"/>
    <property type="match status" value="1"/>
</dbReference>
<keyword evidence="5" id="KW-1185">Reference proteome</keyword>
<protein>
    <submittedName>
        <fullName evidence="4">Acetyl esterase/lipase</fullName>
    </submittedName>
</protein>
<sequence length="304" mass="32983">MNLTVTTSPALSPPVRTITIGAMLAMGSLIPLTPCLAIEPDEQVTYKTVGEVELKLDVFRPSEHESTDRVPAIVFFFGGGWNGGSTSQFHEQARHFADLGMMAFSANYRVRSRNKTTPFECVADGKSAIRWVRQHAEELGIDPNKIVASGGSAGGHVAACTGVIEGYDEKGEDLTISSVPNAMVLYNPVIDTTADGYGLKSVGEERQTDISPCHHVGAGIPPTLILHGTDDTTVPYENATRFTRLMNESGNRCELVSFAKQGHGFFNSKSFRPKTKDLSHYERAMKATDHFLASLGYLGQDEAQ</sequence>
<name>A0A7W5DZK0_9BACT</name>
<gene>
    <name evidence="4" type="ORF">FHS27_003244</name>
</gene>
<evidence type="ECO:0000256" key="1">
    <source>
        <dbReference type="ARBA" id="ARBA00010515"/>
    </source>
</evidence>
<accession>A0A7W5DZK0</accession>
<keyword evidence="2" id="KW-0378">Hydrolase</keyword>
<organism evidence="4 5">
    <name type="scientific">Aporhodopirellula rubra</name>
    <dbReference type="NCBI Taxonomy" id="980271"/>
    <lineage>
        <taxon>Bacteria</taxon>
        <taxon>Pseudomonadati</taxon>
        <taxon>Planctomycetota</taxon>
        <taxon>Planctomycetia</taxon>
        <taxon>Pirellulales</taxon>
        <taxon>Pirellulaceae</taxon>
        <taxon>Aporhodopirellula</taxon>
    </lineage>
</organism>
<dbReference type="InterPro" id="IPR029058">
    <property type="entry name" value="AB_hydrolase_fold"/>
</dbReference>
<proteinExistence type="inferred from homology"/>
<dbReference type="InterPro" id="IPR050300">
    <property type="entry name" value="GDXG_lipolytic_enzyme"/>
</dbReference>
<dbReference type="Proteomes" id="UP000536179">
    <property type="component" value="Unassembled WGS sequence"/>
</dbReference>
<evidence type="ECO:0000259" key="3">
    <source>
        <dbReference type="Pfam" id="PF20434"/>
    </source>
</evidence>
<dbReference type="SUPFAM" id="SSF53474">
    <property type="entry name" value="alpha/beta-Hydrolases"/>
    <property type="match status" value="1"/>
</dbReference>
<dbReference type="AlphaFoldDB" id="A0A7W5DZK0"/>
<evidence type="ECO:0000256" key="2">
    <source>
        <dbReference type="ARBA" id="ARBA00022801"/>
    </source>
</evidence>
<dbReference type="PANTHER" id="PTHR48081:SF30">
    <property type="entry name" value="ACETYL-HYDROLASE LIPR-RELATED"/>
    <property type="match status" value="1"/>
</dbReference>
<evidence type="ECO:0000313" key="4">
    <source>
        <dbReference type="EMBL" id="MBB3207423.1"/>
    </source>
</evidence>
<dbReference type="Pfam" id="PF20434">
    <property type="entry name" value="BD-FAE"/>
    <property type="match status" value="1"/>
</dbReference>
<dbReference type="InterPro" id="IPR049492">
    <property type="entry name" value="BD-FAE-like_dom"/>
</dbReference>
<feature type="domain" description="BD-FAE-like" evidence="3">
    <location>
        <begin position="56"/>
        <end position="243"/>
    </location>
</feature>
<dbReference type="GO" id="GO:0004806">
    <property type="term" value="F:triacylglycerol lipase activity"/>
    <property type="evidence" value="ECO:0007669"/>
    <property type="project" value="TreeGrafter"/>
</dbReference>
<evidence type="ECO:0000313" key="5">
    <source>
        <dbReference type="Proteomes" id="UP000536179"/>
    </source>
</evidence>
<dbReference type="RefSeq" id="WP_184305758.1">
    <property type="nucleotide sequence ID" value="NZ_JACHXU010000010.1"/>
</dbReference>
<comment type="similarity">
    <text evidence="1">Belongs to the 'GDXG' lipolytic enzyme family.</text>
</comment>
<comment type="caution">
    <text evidence="4">The sequence shown here is derived from an EMBL/GenBank/DDBJ whole genome shotgun (WGS) entry which is preliminary data.</text>
</comment>
<reference evidence="4 5" key="1">
    <citation type="submission" date="2020-08" db="EMBL/GenBank/DDBJ databases">
        <title>Genomic Encyclopedia of Type Strains, Phase III (KMG-III): the genomes of soil and plant-associated and newly described type strains.</title>
        <authorList>
            <person name="Whitman W."/>
        </authorList>
    </citation>
    <scope>NUCLEOTIDE SEQUENCE [LARGE SCALE GENOMIC DNA]</scope>
    <source>
        <strain evidence="4 5">CECT 8075</strain>
    </source>
</reference>